<evidence type="ECO:0000256" key="2">
    <source>
        <dbReference type="ARBA" id="ARBA00023125"/>
    </source>
</evidence>
<evidence type="ECO:0000256" key="3">
    <source>
        <dbReference type="ARBA" id="ARBA00023163"/>
    </source>
</evidence>
<dbReference type="PANTHER" id="PTHR47893:SF1">
    <property type="entry name" value="REGULATORY PROTEIN PCHR"/>
    <property type="match status" value="1"/>
</dbReference>
<dbReference type="Proteomes" id="UP000826722">
    <property type="component" value="Chromosome"/>
</dbReference>
<dbReference type="AlphaFoldDB" id="A0A8D5JQM3"/>
<dbReference type="InterPro" id="IPR018060">
    <property type="entry name" value="HTH_AraC"/>
</dbReference>
<keyword evidence="6" id="KW-1185">Reference proteome</keyword>
<evidence type="ECO:0000313" key="5">
    <source>
        <dbReference type="EMBL" id="BCM24626.1"/>
    </source>
</evidence>
<dbReference type="GO" id="GO:0003700">
    <property type="term" value="F:DNA-binding transcription factor activity"/>
    <property type="evidence" value="ECO:0007669"/>
    <property type="project" value="InterPro"/>
</dbReference>
<evidence type="ECO:0000259" key="4">
    <source>
        <dbReference type="PROSITE" id="PS01124"/>
    </source>
</evidence>
<dbReference type="GO" id="GO:0043565">
    <property type="term" value="F:sequence-specific DNA binding"/>
    <property type="evidence" value="ECO:0007669"/>
    <property type="project" value="InterPro"/>
</dbReference>
<dbReference type="SMART" id="SM00342">
    <property type="entry name" value="HTH_ARAC"/>
    <property type="match status" value="1"/>
</dbReference>
<dbReference type="InterPro" id="IPR018062">
    <property type="entry name" value="HTH_AraC-typ_CS"/>
</dbReference>
<dbReference type="InterPro" id="IPR009057">
    <property type="entry name" value="Homeodomain-like_sf"/>
</dbReference>
<dbReference type="PROSITE" id="PS01124">
    <property type="entry name" value="HTH_ARAC_FAMILY_2"/>
    <property type="match status" value="1"/>
</dbReference>
<keyword evidence="2" id="KW-0238">DNA-binding</keyword>
<dbReference type="PROSITE" id="PS00041">
    <property type="entry name" value="HTH_ARAC_FAMILY_1"/>
    <property type="match status" value="1"/>
</dbReference>
<dbReference type="InterPro" id="IPR053142">
    <property type="entry name" value="PchR_regulatory_protein"/>
</dbReference>
<protein>
    <submittedName>
        <fullName evidence="5">AraC family transcriptional regulator</fullName>
    </submittedName>
</protein>
<keyword evidence="1" id="KW-0805">Transcription regulation</keyword>
<evidence type="ECO:0000256" key="1">
    <source>
        <dbReference type="ARBA" id="ARBA00023015"/>
    </source>
</evidence>
<sequence>MQSLPSIIASSALADPAFSFNHQQTHDFDEQAALLQGWNQDYSQISSGNFNGFISEMKFQDTHLFMEHTSQKLFQSGKLGDDVIAVGMPIRSESNGLFCGSISQAESMHIFSGNNGFEFLSPTELVMGGISVNRAALLATLSVDDQQTVIDHCENAHVEPMGMHEVNNFRQFMTGVFETVSHTPALLEDAQMIESLRASVISLVAESLLSQHETYSDPISTAKCWNIIAESREIVLSNQDNAVSVADLCLKLGVSRRTLQYCFQNLLNISPIAYLRAERLNGVRHMLKTANSVTEAAAYWGFWHFGHFSQEYKKMFGELPSMTFKRLRSLN</sequence>
<proteinExistence type="predicted"/>
<keyword evidence="3" id="KW-0804">Transcription</keyword>
<dbReference type="Pfam" id="PF12833">
    <property type="entry name" value="HTH_18"/>
    <property type="match status" value="1"/>
</dbReference>
<organism evidence="5 6">
    <name type="scientific">Methyloradius palustris</name>
    <dbReference type="NCBI Taxonomy" id="2778876"/>
    <lineage>
        <taxon>Bacteria</taxon>
        <taxon>Pseudomonadati</taxon>
        <taxon>Pseudomonadota</taxon>
        <taxon>Betaproteobacteria</taxon>
        <taxon>Nitrosomonadales</taxon>
        <taxon>Methylophilaceae</taxon>
        <taxon>Methyloradius</taxon>
    </lineage>
</organism>
<dbReference type="PANTHER" id="PTHR47893">
    <property type="entry name" value="REGULATORY PROTEIN PCHR"/>
    <property type="match status" value="1"/>
</dbReference>
<dbReference type="KEGG" id="mpau:ZMTM_08850"/>
<dbReference type="EMBL" id="AP024110">
    <property type="protein sequence ID" value="BCM24626.1"/>
    <property type="molecule type" value="Genomic_DNA"/>
</dbReference>
<name>A0A8D5JQM3_9PROT</name>
<evidence type="ECO:0000313" key="6">
    <source>
        <dbReference type="Proteomes" id="UP000826722"/>
    </source>
</evidence>
<feature type="domain" description="HTH araC/xylS-type" evidence="4">
    <location>
        <begin position="229"/>
        <end position="326"/>
    </location>
</feature>
<dbReference type="RefSeq" id="WP_221765133.1">
    <property type="nucleotide sequence ID" value="NZ_AP024110.1"/>
</dbReference>
<dbReference type="SUPFAM" id="SSF46689">
    <property type="entry name" value="Homeodomain-like"/>
    <property type="match status" value="2"/>
</dbReference>
<reference evidence="5" key="1">
    <citation type="journal article" date="2021" name="Arch. Microbiol.">
        <title>Methyloradius palustris gen. nov., sp. nov., a methanol-oxidizing bacterium isolated from snow.</title>
        <authorList>
            <person name="Miyadera T."/>
            <person name="Kojima H."/>
            <person name="Fukui M."/>
        </authorList>
    </citation>
    <scope>NUCLEOTIDE SEQUENCE</scope>
    <source>
        <strain evidence="5">Zm11</strain>
    </source>
</reference>
<gene>
    <name evidence="5" type="ORF">ZMTM_08850</name>
</gene>
<accession>A0A8D5JQM3</accession>
<dbReference type="Gene3D" id="1.10.10.60">
    <property type="entry name" value="Homeodomain-like"/>
    <property type="match status" value="1"/>
</dbReference>